<keyword evidence="10" id="KW-1185">Reference proteome</keyword>
<dbReference type="Pfam" id="PF02472">
    <property type="entry name" value="ExbD"/>
    <property type="match status" value="1"/>
</dbReference>
<sequence>MVTVKLISTNPEVAVKFQRQRREEISINLTPLIDVVFLLLIFFMITTTFTRESHLSISLPEAATESDQTTPELESVDVVVGAEGQYSVNGQPLVTSDALTLKRAVIKLVGDERDLPFIITADANARHQSVVTVMDVAGQLGFSGLSIATRKSDD</sequence>
<protein>
    <submittedName>
        <fullName evidence="9">Biopolymer transport protein ExbD</fullName>
    </submittedName>
</protein>
<keyword evidence="3" id="KW-1003">Cell membrane</keyword>
<feature type="transmembrane region" description="Helical" evidence="8">
    <location>
        <begin position="25"/>
        <end position="45"/>
    </location>
</feature>
<comment type="similarity">
    <text evidence="2 7">Belongs to the ExbD/TolR family.</text>
</comment>
<keyword evidence="7" id="KW-0813">Transport</keyword>
<evidence type="ECO:0000313" key="9">
    <source>
        <dbReference type="EMBL" id="SMR71476.1"/>
    </source>
</evidence>
<dbReference type="Proteomes" id="UP001159257">
    <property type="component" value="Unassembled WGS sequence"/>
</dbReference>
<keyword evidence="4 7" id="KW-0812">Transmembrane</keyword>
<keyword evidence="6 8" id="KW-0472">Membrane</keyword>
<gene>
    <name evidence="9" type="ORF">SAMN04487964_102132</name>
</gene>
<evidence type="ECO:0000256" key="7">
    <source>
        <dbReference type="RuleBase" id="RU003879"/>
    </source>
</evidence>
<evidence type="ECO:0000256" key="8">
    <source>
        <dbReference type="SAM" id="Phobius"/>
    </source>
</evidence>
<keyword evidence="7" id="KW-0653">Protein transport</keyword>
<reference evidence="9 10" key="1">
    <citation type="submission" date="2017-05" db="EMBL/GenBank/DDBJ databases">
        <authorList>
            <person name="Varghese N."/>
            <person name="Submissions S."/>
        </authorList>
    </citation>
    <scope>NUCLEOTIDE SEQUENCE [LARGE SCALE GENOMIC DNA]</scope>
    <source>
        <strain evidence="9 10">CGMCC 1.7287</strain>
    </source>
</reference>
<dbReference type="PANTHER" id="PTHR30558:SF3">
    <property type="entry name" value="BIOPOLYMER TRANSPORT PROTEIN EXBD-RELATED"/>
    <property type="match status" value="1"/>
</dbReference>
<evidence type="ECO:0000256" key="2">
    <source>
        <dbReference type="ARBA" id="ARBA00005811"/>
    </source>
</evidence>
<proteinExistence type="inferred from homology"/>
<dbReference type="InterPro" id="IPR003400">
    <property type="entry name" value="ExbD"/>
</dbReference>
<evidence type="ECO:0000256" key="6">
    <source>
        <dbReference type="ARBA" id="ARBA00023136"/>
    </source>
</evidence>
<comment type="subcellular location">
    <subcellularLocation>
        <location evidence="1">Cell membrane</location>
        <topology evidence="1">Single-pass membrane protein</topology>
    </subcellularLocation>
    <subcellularLocation>
        <location evidence="7">Cell membrane</location>
        <topology evidence="7">Single-pass type II membrane protein</topology>
    </subcellularLocation>
</comment>
<dbReference type="Gene3D" id="3.30.420.270">
    <property type="match status" value="1"/>
</dbReference>
<organism evidence="9 10">
    <name type="scientific">Marinobacterium sediminicola</name>
    <dbReference type="NCBI Taxonomy" id="518898"/>
    <lineage>
        <taxon>Bacteria</taxon>
        <taxon>Pseudomonadati</taxon>
        <taxon>Pseudomonadota</taxon>
        <taxon>Gammaproteobacteria</taxon>
        <taxon>Oceanospirillales</taxon>
        <taxon>Oceanospirillaceae</taxon>
        <taxon>Marinobacterium</taxon>
    </lineage>
</organism>
<evidence type="ECO:0000256" key="1">
    <source>
        <dbReference type="ARBA" id="ARBA00004162"/>
    </source>
</evidence>
<evidence type="ECO:0000256" key="4">
    <source>
        <dbReference type="ARBA" id="ARBA00022692"/>
    </source>
</evidence>
<evidence type="ECO:0000256" key="3">
    <source>
        <dbReference type="ARBA" id="ARBA00022475"/>
    </source>
</evidence>
<evidence type="ECO:0000313" key="10">
    <source>
        <dbReference type="Proteomes" id="UP001159257"/>
    </source>
</evidence>
<comment type="caution">
    <text evidence="9">The sequence shown here is derived from an EMBL/GenBank/DDBJ whole genome shotgun (WGS) entry which is preliminary data.</text>
</comment>
<name>A0ABY1RXH0_9GAMM</name>
<dbReference type="EMBL" id="FXWV01000002">
    <property type="protein sequence ID" value="SMR71476.1"/>
    <property type="molecule type" value="Genomic_DNA"/>
</dbReference>
<evidence type="ECO:0000256" key="5">
    <source>
        <dbReference type="ARBA" id="ARBA00022989"/>
    </source>
</evidence>
<dbReference type="PANTHER" id="PTHR30558">
    <property type="entry name" value="EXBD MEMBRANE COMPONENT OF PMF-DRIVEN MACROMOLECULE IMPORT SYSTEM"/>
    <property type="match status" value="1"/>
</dbReference>
<accession>A0ABY1RXH0</accession>
<keyword evidence="5 8" id="KW-1133">Transmembrane helix</keyword>